<accession>A0A6A6U5B7</accession>
<reference evidence="2" key="1">
    <citation type="journal article" date="2020" name="Stud. Mycol.">
        <title>101 Dothideomycetes genomes: a test case for predicting lifestyles and emergence of pathogens.</title>
        <authorList>
            <person name="Haridas S."/>
            <person name="Albert R."/>
            <person name="Binder M."/>
            <person name="Bloem J."/>
            <person name="Labutti K."/>
            <person name="Salamov A."/>
            <person name="Andreopoulos B."/>
            <person name="Baker S."/>
            <person name="Barry K."/>
            <person name="Bills G."/>
            <person name="Bluhm B."/>
            <person name="Cannon C."/>
            <person name="Castanera R."/>
            <person name="Culley D."/>
            <person name="Daum C."/>
            <person name="Ezra D."/>
            <person name="Gonzalez J."/>
            <person name="Henrissat B."/>
            <person name="Kuo A."/>
            <person name="Liang C."/>
            <person name="Lipzen A."/>
            <person name="Lutzoni F."/>
            <person name="Magnuson J."/>
            <person name="Mondo S."/>
            <person name="Nolan M."/>
            <person name="Ohm R."/>
            <person name="Pangilinan J."/>
            <person name="Park H.-J."/>
            <person name="Ramirez L."/>
            <person name="Alfaro M."/>
            <person name="Sun H."/>
            <person name="Tritt A."/>
            <person name="Yoshinaga Y."/>
            <person name="Zwiers L.-H."/>
            <person name="Turgeon B."/>
            <person name="Goodwin S."/>
            <person name="Spatafora J."/>
            <person name="Crous P."/>
            <person name="Grigoriev I."/>
        </authorList>
    </citation>
    <scope>NUCLEOTIDE SEQUENCE</scope>
    <source>
        <strain evidence="2">CBS 115976</strain>
    </source>
</reference>
<name>A0A6A6U5B7_9PEZI</name>
<dbReference type="Proteomes" id="UP000799302">
    <property type="component" value="Unassembled WGS sequence"/>
</dbReference>
<organism evidence="2 3">
    <name type="scientific">Microthyrium microscopicum</name>
    <dbReference type="NCBI Taxonomy" id="703497"/>
    <lineage>
        <taxon>Eukaryota</taxon>
        <taxon>Fungi</taxon>
        <taxon>Dikarya</taxon>
        <taxon>Ascomycota</taxon>
        <taxon>Pezizomycotina</taxon>
        <taxon>Dothideomycetes</taxon>
        <taxon>Dothideomycetes incertae sedis</taxon>
        <taxon>Microthyriales</taxon>
        <taxon>Microthyriaceae</taxon>
        <taxon>Microthyrium</taxon>
    </lineage>
</organism>
<evidence type="ECO:0000256" key="1">
    <source>
        <dbReference type="SAM" id="MobiDB-lite"/>
    </source>
</evidence>
<keyword evidence="3" id="KW-1185">Reference proteome</keyword>
<dbReference type="AlphaFoldDB" id="A0A6A6U5B7"/>
<feature type="region of interest" description="Disordered" evidence="1">
    <location>
        <begin position="49"/>
        <end position="152"/>
    </location>
</feature>
<feature type="region of interest" description="Disordered" evidence="1">
    <location>
        <begin position="1"/>
        <end position="24"/>
    </location>
</feature>
<feature type="compositionally biased region" description="Polar residues" evidence="1">
    <location>
        <begin position="110"/>
        <end position="122"/>
    </location>
</feature>
<proteinExistence type="predicted"/>
<protein>
    <submittedName>
        <fullName evidence="2">Uncharacterized protein</fullName>
    </submittedName>
</protein>
<dbReference type="EMBL" id="MU004239">
    <property type="protein sequence ID" value="KAF2666134.1"/>
    <property type="molecule type" value="Genomic_DNA"/>
</dbReference>
<evidence type="ECO:0000313" key="3">
    <source>
        <dbReference type="Proteomes" id="UP000799302"/>
    </source>
</evidence>
<sequence length="152" mass="16696">MTDSKDHATGNLEDTAGRPSLDDLRTFSYNRIKLTNNLKSQIYADMADESDMSSDSLPLHEGWQSSAYDGSHDNPSKAPVKQNIDDTSGVATPTEKGNPMEQLGLDKQKTATPLTATSTRQSIDSKDGGKDRPSTLRRFTTKIKRTMTNSDK</sequence>
<gene>
    <name evidence="2" type="ORF">BT63DRAFT_50220</name>
</gene>
<feature type="compositionally biased region" description="Basic and acidic residues" evidence="1">
    <location>
        <begin position="123"/>
        <end position="134"/>
    </location>
</feature>
<evidence type="ECO:0000313" key="2">
    <source>
        <dbReference type="EMBL" id="KAF2666134.1"/>
    </source>
</evidence>